<feature type="non-terminal residue" evidence="1">
    <location>
        <position position="1"/>
    </location>
</feature>
<evidence type="ECO:0000313" key="1">
    <source>
        <dbReference type="EMBL" id="SBQ77252.1"/>
    </source>
</evidence>
<name>A0A1A8H1S6_9TELE</name>
<reference evidence="1" key="2">
    <citation type="submission" date="2016-06" db="EMBL/GenBank/DDBJ databases">
        <title>The genome of a short-lived fish provides insights into sex chromosome evolution and the genetic control of aging.</title>
        <authorList>
            <person name="Reichwald K."/>
            <person name="Felder M."/>
            <person name="Petzold A."/>
            <person name="Koch P."/>
            <person name="Groth M."/>
            <person name="Platzer M."/>
        </authorList>
    </citation>
    <scope>NUCLEOTIDE SEQUENCE</scope>
    <source>
        <tissue evidence="1">Brain</tissue>
    </source>
</reference>
<reference evidence="1" key="1">
    <citation type="submission" date="2016-05" db="EMBL/GenBank/DDBJ databases">
        <authorList>
            <person name="Lavstsen T."/>
            <person name="Jespersen J.S."/>
        </authorList>
    </citation>
    <scope>NUCLEOTIDE SEQUENCE</scope>
    <source>
        <tissue evidence="1">Brain</tissue>
    </source>
</reference>
<dbReference type="EMBL" id="HAEC01009036">
    <property type="protein sequence ID" value="SBQ77252.1"/>
    <property type="molecule type" value="Transcribed_RNA"/>
</dbReference>
<organism evidence="1">
    <name type="scientific">Nothobranchius korthausae</name>
    <dbReference type="NCBI Taxonomy" id="1143690"/>
    <lineage>
        <taxon>Eukaryota</taxon>
        <taxon>Metazoa</taxon>
        <taxon>Chordata</taxon>
        <taxon>Craniata</taxon>
        <taxon>Vertebrata</taxon>
        <taxon>Euteleostomi</taxon>
        <taxon>Actinopterygii</taxon>
        <taxon>Neopterygii</taxon>
        <taxon>Teleostei</taxon>
        <taxon>Neoteleostei</taxon>
        <taxon>Acanthomorphata</taxon>
        <taxon>Ovalentaria</taxon>
        <taxon>Atherinomorphae</taxon>
        <taxon>Cyprinodontiformes</taxon>
        <taxon>Nothobranchiidae</taxon>
        <taxon>Nothobranchius</taxon>
    </lineage>
</organism>
<feature type="non-terminal residue" evidence="1">
    <location>
        <position position="48"/>
    </location>
</feature>
<accession>A0A1A8H1S6</accession>
<gene>
    <name evidence="1" type="primary">Nfu_g_1_021243</name>
</gene>
<sequence length="48" mass="5527">SYYNVCTFKMTKYGHNGVTIDLRQNCDDRFLAHLLCSNPLLSNAFLQT</sequence>
<dbReference type="AlphaFoldDB" id="A0A1A8H1S6"/>
<proteinExistence type="predicted"/>
<protein>
    <submittedName>
        <fullName evidence="1">Uncharacterized protein</fullName>
    </submittedName>
</protein>